<protein>
    <recommendedName>
        <fullName evidence="11">INSIG-domain-containing protein</fullName>
    </recommendedName>
</protein>
<evidence type="ECO:0000256" key="5">
    <source>
        <dbReference type="ARBA" id="ARBA00022989"/>
    </source>
</evidence>
<dbReference type="InterPro" id="IPR025929">
    <property type="entry name" value="INSIG_fam"/>
</dbReference>
<name>A0A9P4QE22_9PEZI</name>
<evidence type="ECO:0000256" key="3">
    <source>
        <dbReference type="ARBA" id="ARBA00022692"/>
    </source>
</evidence>
<dbReference type="EMBL" id="MU003767">
    <property type="protein sequence ID" value="KAF2725538.1"/>
    <property type="molecule type" value="Genomic_DNA"/>
</dbReference>
<dbReference type="Pfam" id="PF07281">
    <property type="entry name" value="INSIG"/>
    <property type="match status" value="1"/>
</dbReference>
<dbReference type="OrthoDB" id="205546at2759"/>
<dbReference type="GO" id="GO:0016126">
    <property type="term" value="P:sterol biosynthetic process"/>
    <property type="evidence" value="ECO:0007669"/>
    <property type="project" value="TreeGrafter"/>
</dbReference>
<evidence type="ECO:0008006" key="11">
    <source>
        <dbReference type="Google" id="ProtNLM"/>
    </source>
</evidence>
<feature type="region of interest" description="Disordered" evidence="7">
    <location>
        <begin position="74"/>
        <end position="98"/>
    </location>
</feature>
<evidence type="ECO:0000256" key="4">
    <source>
        <dbReference type="ARBA" id="ARBA00022824"/>
    </source>
</evidence>
<dbReference type="GO" id="GO:0005789">
    <property type="term" value="C:endoplasmic reticulum membrane"/>
    <property type="evidence" value="ECO:0007669"/>
    <property type="project" value="UniProtKB-SubCell"/>
</dbReference>
<dbReference type="PANTHER" id="PTHR15301">
    <property type="entry name" value="INSULIN-INDUCED GENE 1"/>
    <property type="match status" value="1"/>
</dbReference>
<sequence>MLKPRQKRPFEISSLTPASSAPSTPPADNSDSTFLQAGRPGLGGTSTPSKTRSFLNLTSSTLFGIYAPTGFATDRDETTTPWGTGAQTPAAESRNGSVDFSKMNIPDMTWHKDANGIHRRRSTASHVQHAQMRQRKGSRTQLLPLLSRTVALFGVGVLYGLFIGQLHNRRQLAPVQVEGIDSSAWPYYVFWGATGAVLGQALPWLDAYWNDSGDNDDRDIESDDGQQESGGWNEAVRTITAFVGIAFAIRKLPWESELQLSLTLALANPAVWYLIDRTPPGFILSTVVALVGTAGLLGINPTLVPPAQVTNGYTSKPGLSNSTAGLVDNEQLVLGLFSRESVGVATWISSVLFVSAVCFGNLGRRLGPQNS</sequence>
<evidence type="ECO:0000313" key="10">
    <source>
        <dbReference type="Proteomes" id="UP000799441"/>
    </source>
</evidence>
<reference evidence="9" key="1">
    <citation type="journal article" date="2020" name="Stud. Mycol.">
        <title>101 Dothideomycetes genomes: a test case for predicting lifestyles and emergence of pathogens.</title>
        <authorList>
            <person name="Haridas S."/>
            <person name="Albert R."/>
            <person name="Binder M."/>
            <person name="Bloem J."/>
            <person name="Labutti K."/>
            <person name="Salamov A."/>
            <person name="Andreopoulos B."/>
            <person name="Baker S."/>
            <person name="Barry K."/>
            <person name="Bills G."/>
            <person name="Bluhm B."/>
            <person name="Cannon C."/>
            <person name="Castanera R."/>
            <person name="Culley D."/>
            <person name="Daum C."/>
            <person name="Ezra D."/>
            <person name="Gonzalez J."/>
            <person name="Henrissat B."/>
            <person name="Kuo A."/>
            <person name="Liang C."/>
            <person name="Lipzen A."/>
            <person name="Lutzoni F."/>
            <person name="Magnuson J."/>
            <person name="Mondo S."/>
            <person name="Nolan M."/>
            <person name="Ohm R."/>
            <person name="Pangilinan J."/>
            <person name="Park H.-J."/>
            <person name="Ramirez L."/>
            <person name="Alfaro M."/>
            <person name="Sun H."/>
            <person name="Tritt A."/>
            <person name="Yoshinaga Y."/>
            <person name="Zwiers L.-H."/>
            <person name="Turgeon B."/>
            <person name="Goodwin S."/>
            <person name="Spatafora J."/>
            <person name="Crous P."/>
            <person name="Grigoriev I."/>
        </authorList>
    </citation>
    <scope>NUCLEOTIDE SEQUENCE</scope>
    <source>
        <strain evidence="9">CBS 116435</strain>
    </source>
</reference>
<organism evidence="9 10">
    <name type="scientific">Polychaeton citri CBS 116435</name>
    <dbReference type="NCBI Taxonomy" id="1314669"/>
    <lineage>
        <taxon>Eukaryota</taxon>
        <taxon>Fungi</taxon>
        <taxon>Dikarya</taxon>
        <taxon>Ascomycota</taxon>
        <taxon>Pezizomycotina</taxon>
        <taxon>Dothideomycetes</taxon>
        <taxon>Dothideomycetidae</taxon>
        <taxon>Capnodiales</taxon>
        <taxon>Capnodiaceae</taxon>
        <taxon>Polychaeton</taxon>
    </lineage>
</organism>
<comment type="subcellular location">
    <subcellularLocation>
        <location evidence="1">Endoplasmic reticulum membrane</location>
        <topology evidence="1">Multi-pass membrane protein</topology>
    </subcellularLocation>
</comment>
<evidence type="ECO:0000313" key="9">
    <source>
        <dbReference type="EMBL" id="KAF2725538.1"/>
    </source>
</evidence>
<dbReference type="PANTHER" id="PTHR15301:SF3">
    <property type="entry name" value="PROTEIN NSG1-RELATED"/>
    <property type="match status" value="1"/>
</dbReference>
<evidence type="ECO:0000256" key="7">
    <source>
        <dbReference type="SAM" id="MobiDB-lite"/>
    </source>
</evidence>
<proteinExistence type="inferred from homology"/>
<feature type="compositionally biased region" description="Low complexity" evidence="7">
    <location>
        <begin position="13"/>
        <end position="33"/>
    </location>
</feature>
<dbReference type="AlphaFoldDB" id="A0A9P4QE22"/>
<evidence type="ECO:0000256" key="6">
    <source>
        <dbReference type="ARBA" id="ARBA00023136"/>
    </source>
</evidence>
<feature type="transmembrane region" description="Helical" evidence="8">
    <location>
        <begin position="344"/>
        <end position="362"/>
    </location>
</feature>
<gene>
    <name evidence="9" type="ORF">K431DRAFT_215564</name>
</gene>
<comment type="caution">
    <text evidence="9">The sequence shown here is derived from an EMBL/GenBank/DDBJ whole genome shotgun (WGS) entry which is preliminary data.</text>
</comment>
<keyword evidence="4" id="KW-0256">Endoplasmic reticulum</keyword>
<evidence type="ECO:0000256" key="1">
    <source>
        <dbReference type="ARBA" id="ARBA00004477"/>
    </source>
</evidence>
<keyword evidence="6 8" id="KW-0472">Membrane</keyword>
<comment type="similarity">
    <text evidence="2">Belongs to the INSIG family.</text>
</comment>
<evidence type="ECO:0000256" key="8">
    <source>
        <dbReference type="SAM" id="Phobius"/>
    </source>
</evidence>
<feature type="transmembrane region" description="Helical" evidence="8">
    <location>
        <begin position="142"/>
        <end position="162"/>
    </location>
</feature>
<dbReference type="Proteomes" id="UP000799441">
    <property type="component" value="Unassembled WGS sequence"/>
</dbReference>
<keyword evidence="3 8" id="KW-0812">Transmembrane</keyword>
<feature type="transmembrane region" description="Helical" evidence="8">
    <location>
        <begin position="282"/>
        <end position="299"/>
    </location>
</feature>
<keyword evidence="10" id="KW-1185">Reference proteome</keyword>
<feature type="region of interest" description="Disordered" evidence="7">
    <location>
        <begin position="1"/>
        <end position="51"/>
    </location>
</feature>
<accession>A0A9P4QE22</accession>
<evidence type="ECO:0000256" key="2">
    <source>
        <dbReference type="ARBA" id="ARBA00007475"/>
    </source>
</evidence>
<keyword evidence="5 8" id="KW-1133">Transmembrane helix</keyword>